<sequence length="263" mass="30863">MNDIEAAFHQYFEIVTADTEELLKEVFNLRFRILCVHNIIPGFNSSNYPEELESDEYDKRSVHILLRHRPTGIFLGTARLILPDREHLHKKFPTELHTRFFPGFALNETSRQHTAEISRFAVLSDFFRRRSKLHMPSQSTNPAHKRQERRRCPHPSLGLAVGIIKLCAQHNIYYWLSSMDPALNRLLGFYGLQLNPIGPSIHYHGIRSPYHACLFDVLDRMHRDHRAIWELVTDHGKIWPIDLTSIRANWLPESNTHYIRASR</sequence>
<dbReference type="STRING" id="44576.SAMN05421881_100435"/>
<dbReference type="SUPFAM" id="SSF55729">
    <property type="entry name" value="Acyl-CoA N-acyltransferases (Nat)"/>
    <property type="match status" value="1"/>
</dbReference>
<reference evidence="1 2" key="1">
    <citation type="submission" date="2016-10" db="EMBL/GenBank/DDBJ databases">
        <authorList>
            <person name="de Groot N.N."/>
        </authorList>
    </citation>
    <scope>NUCLEOTIDE SEQUENCE [LARGE SCALE GENOMIC DNA]</scope>
    <source>
        <strain evidence="1 2">Nm1</strain>
    </source>
</reference>
<dbReference type="RefSeq" id="WP_090411505.1">
    <property type="nucleotide sequence ID" value="NZ_FNOY01000004.1"/>
</dbReference>
<evidence type="ECO:0000313" key="2">
    <source>
        <dbReference type="Proteomes" id="UP000198640"/>
    </source>
</evidence>
<proteinExistence type="predicted"/>
<keyword evidence="2" id="KW-1185">Reference proteome</keyword>
<name>A0A1H3D2R9_9PROT</name>
<accession>A0A1H3D2R9</accession>
<dbReference type="NCBIfam" id="TIGR03694">
    <property type="entry name" value="exosort_acyl"/>
    <property type="match status" value="1"/>
</dbReference>
<dbReference type="AlphaFoldDB" id="A0A1H3D2R9"/>
<dbReference type="Gene3D" id="3.40.630.30">
    <property type="match status" value="1"/>
</dbReference>
<dbReference type="InterPro" id="IPR022484">
    <property type="entry name" value="PEP-CTERM/exosrtase_acylTfrase"/>
</dbReference>
<dbReference type="Pfam" id="PF13444">
    <property type="entry name" value="Acetyltransf_5"/>
    <property type="match status" value="1"/>
</dbReference>
<dbReference type="OrthoDB" id="582214at2"/>
<organism evidence="1 2">
    <name type="scientific">Nitrosomonas halophila</name>
    <dbReference type="NCBI Taxonomy" id="44576"/>
    <lineage>
        <taxon>Bacteria</taxon>
        <taxon>Pseudomonadati</taxon>
        <taxon>Pseudomonadota</taxon>
        <taxon>Betaproteobacteria</taxon>
        <taxon>Nitrosomonadales</taxon>
        <taxon>Nitrosomonadaceae</taxon>
        <taxon>Nitrosomonas</taxon>
    </lineage>
</organism>
<protein>
    <submittedName>
        <fullName evidence="1">N-acyl amino acid synthase, PEP-CTERM/exosortase system-associated</fullName>
    </submittedName>
</protein>
<dbReference type="InterPro" id="IPR016181">
    <property type="entry name" value="Acyl_CoA_acyltransferase"/>
</dbReference>
<dbReference type="Proteomes" id="UP000198640">
    <property type="component" value="Unassembled WGS sequence"/>
</dbReference>
<gene>
    <name evidence="1" type="ORF">SAMN05421881_100435</name>
</gene>
<evidence type="ECO:0000313" key="1">
    <source>
        <dbReference type="EMBL" id="SDX60646.1"/>
    </source>
</evidence>
<dbReference type="EMBL" id="FNOY01000004">
    <property type="protein sequence ID" value="SDX60646.1"/>
    <property type="molecule type" value="Genomic_DNA"/>
</dbReference>